<sequence length="95" mass="10607">MRNSGGTVEHAFIPLWDGAFFISIFASGPFWPVDKNAAPKTEAFYSGIFHKKACESTEVCLRFYVPPKKIVLVFGAAWFVNRSHLTGLFFAEKGC</sequence>
<proteinExistence type="predicted"/>
<gene>
    <name evidence="1" type="ORF">B5F11_17030</name>
</gene>
<name>A0A1Y4MFZ7_9FIRM</name>
<organism evidence="1 2">
    <name type="scientific">Anaerotruncus colihominis</name>
    <dbReference type="NCBI Taxonomy" id="169435"/>
    <lineage>
        <taxon>Bacteria</taxon>
        <taxon>Bacillati</taxon>
        <taxon>Bacillota</taxon>
        <taxon>Clostridia</taxon>
        <taxon>Eubacteriales</taxon>
        <taxon>Oscillospiraceae</taxon>
        <taxon>Anaerotruncus</taxon>
    </lineage>
</organism>
<evidence type="ECO:0000313" key="2">
    <source>
        <dbReference type="Proteomes" id="UP000196386"/>
    </source>
</evidence>
<reference evidence="2" key="1">
    <citation type="submission" date="2017-04" db="EMBL/GenBank/DDBJ databases">
        <title>Function of individual gut microbiota members based on whole genome sequencing of pure cultures obtained from chicken caecum.</title>
        <authorList>
            <person name="Medvecky M."/>
            <person name="Cejkova D."/>
            <person name="Polansky O."/>
            <person name="Karasova D."/>
            <person name="Kubasova T."/>
            <person name="Cizek A."/>
            <person name="Rychlik I."/>
        </authorList>
    </citation>
    <scope>NUCLEOTIDE SEQUENCE [LARGE SCALE GENOMIC DNA]</scope>
    <source>
        <strain evidence="2">An175</strain>
    </source>
</reference>
<evidence type="ECO:0000313" key="1">
    <source>
        <dbReference type="EMBL" id="OUP67697.1"/>
    </source>
</evidence>
<dbReference type="RefSeq" id="WP_087302890.1">
    <property type="nucleotide sequence ID" value="NZ_CAMMGH010000022.1"/>
</dbReference>
<dbReference type="Proteomes" id="UP000196386">
    <property type="component" value="Unassembled WGS sequence"/>
</dbReference>
<dbReference type="AlphaFoldDB" id="A0A1Y4MFZ7"/>
<dbReference type="EMBL" id="NFKP01000028">
    <property type="protein sequence ID" value="OUP67697.1"/>
    <property type="molecule type" value="Genomic_DNA"/>
</dbReference>
<protein>
    <submittedName>
        <fullName evidence="1">Uncharacterized protein</fullName>
    </submittedName>
</protein>
<comment type="caution">
    <text evidence="1">The sequence shown here is derived from an EMBL/GenBank/DDBJ whole genome shotgun (WGS) entry which is preliminary data.</text>
</comment>
<accession>A0A1Y4MFZ7</accession>